<evidence type="ECO:0000259" key="3">
    <source>
        <dbReference type="Pfam" id="PF15420"/>
    </source>
</evidence>
<keyword evidence="1" id="KW-1133">Transmembrane helix</keyword>
<dbReference type="Pfam" id="PF10081">
    <property type="entry name" value="Abhydrolase_9"/>
    <property type="match status" value="1"/>
</dbReference>
<accession>A0ABV9UTT0</accession>
<keyword evidence="4" id="KW-0378">Hydrolase</keyword>
<sequence length="560" mass="60254">MARGAGWLRLSLGPDRVIRRWPSLGSVAGAVLCCCMSMTPSLLPRPWVLHAVIGGISAAIGYAIGALVGAALRRARVRPGPRVMRTAWIALLVVAGLLFVSMPMVSADWERPARRVVGLGTRIDWLTWSLIPVAAIVVCVVIVLAARVVRLATRIVIRLLDRVVPRPAAYITGSILTVLLLAAAVQGLLFNVLLGVAERAASLANTRTSPGITQPNSPLLSGSSASLTRWQTLGAQGRDFIGKTTTPTRLTAFSGHPARQPIRVYVGLDTARSLTERAKLAVAELERTGAFDRKVLAVMTSTGSGWVDERAAAPLEYMYAGDSALVALQYSYLPSWISLLTENKAAAAGRALFDAVHARWAEQPAAHRPKLLVFGESLGSYGTELAFPGGLQDLTAHTDGALLAGPPSFNPIWQHLTQARDPGSPVWRPLYRQGRTVRFAQTAPDLRAVPSPDGRPHVVYLQNGSDPIVWWHPRLLVQRPQWLRAPRAADVSPELDWLPLVTFWQLAGDLAVGNSVPAGHGHQYGSMPAAAWAAIAAPDSWTDADTTRLRNLLDHTASTP</sequence>
<proteinExistence type="predicted"/>
<feature type="transmembrane region" description="Helical" evidence="1">
    <location>
        <begin position="170"/>
        <end position="197"/>
    </location>
</feature>
<feature type="transmembrane region" description="Helical" evidence="1">
    <location>
        <begin position="125"/>
        <end position="149"/>
    </location>
</feature>
<keyword evidence="1" id="KW-0472">Membrane</keyword>
<dbReference type="GO" id="GO:0016787">
    <property type="term" value="F:hydrolase activity"/>
    <property type="evidence" value="ECO:0007669"/>
    <property type="project" value="UniProtKB-KW"/>
</dbReference>
<gene>
    <name evidence="4" type="ORF">ACFPFX_30360</name>
</gene>
<evidence type="ECO:0000259" key="2">
    <source>
        <dbReference type="Pfam" id="PF10081"/>
    </source>
</evidence>
<dbReference type="Proteomes" id="UP001595834">
    <property type="component" value="Unassembled WGS sequence"/>
</dbReference>
<feature type="transmembrane region" description="Helical" evidence="1">
    <location>
        <begin position="84"/>
        <end position="105"/>
    </location>
</feature>
<protein>
    <submittedName>
        <fullName evidence="4">Alpha/beta hydrolase</fullName>
    </submittedName>
</protein>
<organism evidence="4 5">
    <name type="scientific">Streptomyces mauvecolor</name>
    <dbReference type="NCBI Taxonomy" id="58345"/>
    <lineage>
        <taxon>Bacteria</taxon>
        <taxon>Bacillati</taxon>
        <taxon>Actinomycetota</taxon>
        <taxon>Actinomycetes</taxon>
        <taxon>Kitasatosporales</taxon>
        <taxon>Streptomycetaceae</taxon>
        <taxon>Streptomyces</taxon>
    </lineage>
</organism>
<feature type="transmembrane region" description="Helical" evidence="1">
    <location>
        <begin position="21"/>
        <end position="43"/>
    </location>
</feature>
<feature type="transmembrane region" description="Helical" evidence="1">
    <location>
        <begin position="49"/>
        <end position="72"/>
    </location>
</feature>
<name>A0ABV9UTT0_9ACTN</name>
<feature type="domain" description="Alpha/beta-hydrolase N-terminal" evidence="3">
    <location>
        <begin position="38"/>
        <end position="243"/>
    </location>
</feature>
<evidence type="ECO:0000256" key="1">
    <source>
        <dbReference type="SAM" id="Phobius"/>
    </source>
</evidence>
<dbReference type="RefSeq" id="WP_344374369.1">
    <property type="nucleotide sequence ID" value="NZ_BAAASQ010000008.1"/>
</dbReference>
<comment type="caution">
    <text evidence="4">The sequence shown here is derived from an EMBL/GenBank/DDBJ whole genome shotgun (WGS) entry which is preliminary data.</text>
</comment>
<evidence type="ECO:0000313" key="5">
    <source>
        <dbReference type="Proteomes" id="UP001595834"/>
    </source>
</evidence>
<dbReference type="InterPro" id="IPR027787">
    <property type="entry name" value="Alpha/beta-hydrolase_catalytic"/>
</dbReference>
<keyword evidence="5" id="KW-1185">Reference proteome</keyword>
<dbReference type="InterPro" id="IPR027788">
    <property type="entry name" value="Alpha/beta-hydrolase_N_dom"/>
</dbReference>
<reference evidence="5" key="1">
    <citation type="journal article" date="2019" name="Int. J. Syst. Evol. Microbiol.">
        <title>The Global Catalogue of Microorganisms (GCM) 10K type strain sequencing project: providing services to taxonomists for standard genome sequencing and annotation.</title>
        <authorList>
            <consortium name="The Broad Institute Genomics Platform"/>
            <consortium name="The Broad Institute Genome Sequencing Center for Infectious Disease"/>
            <person name="Wu L."/>
            <person name="Ma J."/>
        </authorList>
    </citation>
    <scope>NUCLEOTIDE SEQUENCE [LARGE SCALE GENOMIC DNA]</scope>
    <source>
        <strain evidence="5">CCM 7224</strain>
    </source>
</reference>
<dbReference type="Pfam" id="PF15420">
    <property type="entry name" value="Abhydrolase_9_N"/>
    <property type="match status" value="1"/>
</dbReference>
<keyword evidence="1" id="KW-0812">Transmembrane</keyword>
<feature type="domain" description="Alpha/beta-hydrolase catalytic" evidence="2">
    <location>
        <begin position="262"/>
        <end position="549"/>
    </location>
</feature>
<dbReference type="EMBL" id="JBHSIZ010000036">
    <property type="protein sequence ID" value="MFC4960610.1"/>
    <property type="molecule type" value="Genomic_DNA"/>
</dbReference>
<evidence type="ECO:0000313" key="4">
    <source>
        <dbReference type="EMBL" id="MFC4960610.1"/>
    </source>
</evidence>